<keyword evidence="2 4" id="KW-0378">Hydrolase</keyword>
<evidence type="ECO:0000256" key="2">
    <source>
        <dbReference type="ARBA" id="ARBA00022801"/>
    </source>
</evidence>
<dbReference type="EMBL" id="CP036316">
    <property type="protein sequence ID" value="QDT63307.1"/>
    <property type="molecule type" value="Genomic_DNA"/>
</dbReference>
<gene>
    <name evidence="4" type="ORF">V22_05270</name>
</gene>
<feature type="domain" description="CN hydrolase" evidence="3">
    <location>
        <begin position="17"/>
        <end position="264"/>
    </location>
</feature>
<dbReference type="InterPro" id="IPR045254">
    <property type="entry name" value="Nit1/2_C-N_Hydrolase"/>
</dbReference>
<dbReference type="PANTHER" id="PTHR23088">
    <property type="entry name" value="NITRILASE-RELATED"/>
    <property type="match status" value="1"/>
</dbReference>
<keyword evidence="5" id="KW-1185">Reference proteome</keyword>
<organism evidence="4 5">
    <name type="scientific">Calycomorphotria hydatis</name>
    <dbReference type="NCBI Taxonomy" id="2528027"/>
    <lineage>
        <taxon>Bacteria</taxon>
        <taxon>Pseudomonadati</taxon>
        <taxon>Planctomycetota</taxon>
        <taxon>Planctomycetia</taxon>
        <taxon>Planctomycetales</taxon>
        <taxon>Planctomycetaceae</taxon>
        <taxon>Calycomorphotria</taxon>
    </lineage>
</organism>
<dbReference type="InterPro" id="IPR003010">
    <property type="entry name" value="C-N_Hydrolase"/>
</dbReference>
<protein>
    <submittedName>
        <fullName evidence="4">2-oxoglutaramate amidase</fullName>
        <ecNumber evidence="4">3.5.1.111</ecNumber>
    </submittedName>
</protein>
<dbReference type="PROSITE" id="PS50263">
    <property type="entry name" value="CN_HYDROLASE"/>
    <property type="match status" value="1"/>
</dbReference>
<dbReference type="RefSeq" id="WP_145259527.1">
    <property type="nucleotide sequence ID" value="NZ_CP036316.1"/>
</dbReference>
<evidence type="ECO:0000259" key="3">
    <source>
        <dbReference type="PROSITE" id="PS50263"/>
    </source>
</evidence>
<dbReference type="CDD" id="cd07572">
    <property type="entry name" value="nit"/>
    <property type="match status" value="1"/>
</dbReference>
<name>A0A517T4K2_9PLAN</name>
<reference evidence="4 5" key="1">
    <citation type="submission" date="2019-02" db="EMBL/GenBank/DDBJ databases">
        <title>Deep-cultivation of Planctomycetes and their phenomic and genomic characterization uncovers novel biology.</title>
        <authorList>
            <person name="Wiegand S."/>
            <person name="Jogler M."/>
            <person name="Boedeker C."/>
            <person name="Pinto D."/>
            <person name="Vollmers J."/>
            <person name="Rivas-Marin E."/>
            <person name="Kohn T."/>
            <person name="Peeters S.H."/>
            <person name="Heuer A."/>
            <person name="Rast P."/>
            <person name="Oberbeckmann S."/>
            <person name="Bunk B."/>
            <person name="Jeske O."/>
            <person name="Meyerdierks A."/>
            <person name="Storesund J.E."/>
            <person name="Kallscheuer N."/>
            <person name="Luecker S."/>
            <person name="Lage O.M."/>
            <person name="Pohl T."/>
            <person name="Merkel B.J."/>
            <person name="Hornburger P."/>
            <person name="Mueller R.-W."/>
            <person name="Bruemmer F."/>
            <person name="Labrenz M."/>
            <person name="Spormann A.M."/>
            <person name="Op den Camp H."/>
            <person name="Overmann J."/>
            <person name="Amann R."/>
            <person name="Jetten M.S.M."/>
            <person name="Mascher T."/>
            <person name="Medema M.H."/>
            <person name="Devos D.P."/>
            <person name="Kaster A.-K."/>
            <person name="Ovreas L."/>
            <person name="Rohde M."/>
            <person name="Galperin M.Y."/>
            <person name="Jogler C."/>
        </authorList>
    </citation>
    <scope>NUCLEOTIDE SEQUENCE [LARGE SCALE GENOMIC DNA]</scope>
    <source>
        <strain evidence="4 5">V22</strain>
    </source>
</reference>
<accession>A0A517T4K2</accession>
<sequence length="292" mass="32206">MSEAQNNDHFESDNRHCKVACVQMNSGSNIAENLSSAEQWVIKAAEAGARIVVLPENVACLHAQNSVIAKNASCEETHPALAHFRRVARDQNLWLVIGSLPISVEGDRVANRSYLINPEGQIVDFYDKIHLFDVVTPDGEVHRESELFRPGKRCVIVEAEQCAVGLTICYDLRFPLLYRQLAQQGAELITVPAAFTHVTGQAHWEMLIRARAIETGSFILAANQCGKHPGGFQTWGHSMIVSPWGEVLAAAEEEPGIIMAELDLSQVEACRSRLPTLVDVEYFATSTFLPNS</sequence>
<dbReference type="SUPFAM" id="SSF56317">
    <property type="entry name" value="Carbon-nitrogen hydrolase"/>
    <property type="match status" value="1"/>
</dbReference>
<dbReference type="InterPro" id="IPR036526">
    <property type="entry name" value="C-N_Hydrolase_sf"/>
</dbReference>
<dbReference type="AlphaFoldDB" id="A0A517T4K2"/>
<evidence type="ECO:0000256" key="1">
    <source>
        <dbReference type="ARBA" id="ARBA00010613"/>
    </source>
</evidence>
<dbReference type="Gene3D" id="3.60.110.10">
    <property type="entry name" value="Carbon-nitrogen hydrolase"/>
    <property type="match status" value="1"/>
</dbReference>
<dbReference type="PROSITE" id="PS01227">
    <property type="entry name" value="UPF0012"/>
    <property type="match status" value="1"/>
</dbReference>
<dbReference type="PANTHER" id="PTHR23088:SF27">
    <property type="entry name" value="DEAMINATED GLUTATHIONE AMIDASE"/>
    <property type="match status" value="1"/>
</dbReference>
<comment type="similarity">
    <text evidence="1">Belongs to the carbon-nitrogen hydrolase superfamily. NIT1/NIT2 family.</text>
</comment>
<dbReference type="GO" id="GO:0106008">
    <property type="term" value="F:2-oxoglutaramate amidase activity"/>
    <property type="evidence" value="ECO:0007669"/>
    <property type="project" value="UniProtKB-EC"/>
</dbReference>
<dbReference type="Pfam" id="PF00795">
    <property type="entry name" value="CN_hydrolase"/>
    <property type="match status" value="1"/>
</dbReference>
<dbReference type="EC" id="3.5.1.111" evidence="4"/>
<dbReference type="KEGG" id="chya:V22_05270"/>
<proteinExistence type="inferred from homology"/>
<dbReference type="Proteomes" id="UP000319976">
    <property type="component" value="Chromosome"/>
</dbReference>
<evidence type="ECO:0000313" key="5">
    <source>
        <dbReference type="Proteomes" id="UP000319976"/>
    </source>
</evidence>
<dbReference type="OrthoDB" id="2826359at2"/>
<dbReference type="InterPro" id="IPR001110">
    <property type="entry name" value="UPF0012_CS"/>
</dbReference>
<evidence type="ECO:0000313" key="4">
    <source>
        <dbReference type="EMBL" id="QDT63307.1"/>
    </source>
</evidence>